<evidence type="ECO:0000313" key="2">
    <source>
        <dbReference type="Proteomes" id="UP000770015"/>
    </source>
</evidence>
<gene>
    <name evidence="1" type="ORF">F5X68DRAFT_218283</name>
</gene>
<name>A0A9P9A4W4_9PEZI</name>
<keyword evidence="2" id="KW-1185">Reference proteome</keyword>
<dbReference type="AlphaFoldDB" id="A0A9P9A4W4"/>
<comment type="caution">
    <text evidence="1">The sequence shown here is derived from an EMBL/GenBank/DDBJ whole genome shotgun (WGS) entry which is preliminary data.</text>
</comment>
<accession>A0A9P9A4W4</accession>
<organism evidence="1 2">
    <name type="scientific">Plectosphaerella plurivora</name>
    <dbReference type="NCBI Taxonomy" id="936078"/>
    <lineage>
        <taxon>Eukaryota</taxon>
        <taxon>Fungi</taxon>
        <taxon>Dikarya</taxon>
        <taxon>Ascomycota</taxon>
        <taxon>Pezizomycotina</taxon>
        <taxon>Sordariomycetes</taxon>
        <taxon>Hypocreomycetidae</taxon>
        <taxon>Glomerellales</taxon>
        <taxon>Plectosphaerellaceae</taxon>
        <taxon>Plectosphaerella</taxon>
    </lineage>
</organism>
<evidence type="ECO:0000313" key="1">
    <source>
        <dbReference type="EMBL" id="KAH6663321.1"/>
    </source>
</evidence>
<dbReference type="Proteomes" id="UP000770015">
    <property type="component" value="Unassembled WGS sequence"/>
</dbReference>
<proteinExistence type="predicted"/>
<protein>
    <submittedName>
        <fullName evidence="1">Uncharacterized protein</fullName>
    </submittedName>
</protein>
<reference evidence="1" key="1">
    <citation type="journal article" date="2021" name="Nat. Commun.">
        <title>Genetic determinants of endophytism in the Arabidopsis root mycobiome.</title>
        <authorList>
            <person name="Mesny F."/>
            <person name="Miyauchi S."/>
            <person name="Thiergart T."/>
            <person name="Pickel B."/>
            <person name="Atanasova L."/>
            <person name="Karlsson M."/>
            <person name="Huettel B."/>
            <person name="Barry K.W."/>
            <person name="Haridas S."/>
            <person name="Chen C."/>
            <person name="Bauer D."/>
            <person name="Andreopoulos W."/>
            <person name="Pangilinan J."/>
            <person name="LaButti K."/>
            <person name="Riley R."/>
            <person name="Lipzen A."/>
            <person name="Clum A."/>
            <person name="Drula E."/>
            <person name="Henrissat B."/>
            <person name="Kohler A."/>
            <person name="Grigoriev I.V."/>
            <person name="Martin F.M."/>
            <person name="Hacquard S."/>
        </authorList>
    </citation>
    <scope>NUCLEOTIDE SEQUENCE</scope>
    <source>
        <strain evidence="1">MPI-SDFR-AT-0117</strain>
    </source>
</reference>
<sequence length="108" mass="12240">MQGRPLWETSQRTFLARHERHALGARFLVLVWAFVFDPEAGGADVSSGGEAIVSEGGGDIGKVGVQDWPVTGRRDKQEYGSRRETKIIQERWVGEWMRRWRKVGDGEV</sequence>
<dbReference type="EMBL" id="JAGSXJ010000043">
    <property type="protein sequence ID" value="KAH6663321.1"/>
    <property type="molecule type" value="Genomic_DNA"/>
</dbReference>